<evidence type="ECO:0000313" key="9">
    <source>
        <dbReference type="EMBL" id="KYB28665.1"/>
    </source>
</evidence>
<dbReference type="FunCoup" id="A0A139WLF9">
    <property type="interactions" value="548"/>
</dbReference>
<sequence length="250" mass="29675">MNLKQMLKNSGKIAFGGVGFISSFYTMVELMYFLSDPNYNRKVISSQDSWLSASWSLFINMALLSLFILQHSLLAVPSIKETVRKYGLQDLYRSFYVIATMVALQIFIKNWHDIPELTLWKFNMNSRPFWMLYTSIHVTAWLIIYIGNICMDITELIGIKQIYYSIINWPDPNLRKSYQLQRLNSHMRHPSFLAFVLIFWSVPVMSLDRLLLASILTLYMFISWNTDENDYAYQYYQYVRKFHELENLHS</sequence>
<evidence type="ECO:0000256" key="6">
    <source>
        <dbReference type="ARBA" id="ARBA00031700"/>
    </source>
</evidence>
<accession>A0A139WLF9</accession>
<dbReference type="KEGG" id="tca:103312339"/>
<evidence type="ECO:0000256" key="4">
    <source>
        <dbReference type="ARBA" id="ARBA00022989"/>
    </source>
</evidence>
<reference evidence="9 10" key="2">
    <citation type="journal article" date="2010" name="Nucleic Acids Res.">
        <title>BeetleBase in 2010: revisions to provide comprehensive genomic information for Tribolium castaneum.</title>
        <authorList>
            <person name="Kim H.S."/>
            <person name="Murphy T."/>
            <person name="Xia J."/>
            <person name="Caragea D."/>
            <person name="Park Y."/>
            <person name="Beeman R.W."/>
            <person name="Lorenzen M.D."/>
            <person name="Butcher S."/>
            <person name="Manak J.R."/>
            <person name="Brown S.J."/>
        </authorList>
    </citation>
    <scope>GENOME REANNOTATION</scope>
    <source>
        <strain evidence="9 10">Georgia GA2</strain>
    </source>
</reference>
<proteinExistence type="inferred from homology"/>
<dbReference type="GO" id="GO:0031965">
    <property type="term" value="C:nuclear membrane"/>
    <property type="evidence" value="ECO:0000318"/>
    <property type="project" value="GO_Central"/>
</dbReference>
<dbReference type="GO" id="GO:0005637">
    <property type="term" value="C:nuclear inner membrane"/>
    <property type="evidence" value="ECO:0007669"/>
    <property type="project" value="UniProtKB-SubCell"/>
</dbReference>
<evidence type="ECO:0000256" key="7">
    <source>
        <dbReference type="ARBA" id="ARBA00032957"/>
    </source>
</evidence>
<feature type="transmembrane region" description="Helical" evidence="8">
    <location>
        <begin position="55"/>
        <end position="79"/>
    </location>
</feature>
<evidence type="ECO:0000256" key="8">
    <source>
        <dbReference type="SAM" id="Phobius"/>
    </source>
</evidence>
<organism evidence="9 10">
    <name type="scientific">Tribolium castaneum</name>
    <name type="common">Red flour beetle</name>
    <dbReference type="NCBI Taxonomy" id="7070"/>
    <lineage>
        <taxon>Eukaryota</taxon>
        <taxon>Metazoa</taxon>
        <taxon>Ecdysozoa</taxon>
        <taxon>Arthropoda</taxon>
        <taxon>Hexapoda</taxon>
        <taxon>Insecta</taxon>
        <taxon>Pterygota</taxon>
        <taxon>Neoptera</taxon>
        <taxon>Endopterygota</taxon>
        <taxon>Coleoptera</taxon>
        <taxon>Polyphaga</taxon>
        <taxon>Cucujiformia</taxon>
        <taxon>Tenebrionidae</taxon>
        <taxon>Tenebrionidae incertae sedis</taxon>
        <taxon>Tribolium</taxon>
    </lineage>
</organism>
<feature type="transmembrane region" description="Helical" evidence="8">
    <location>
        <begin position="192"/>
        <end position="222"/>
    </location>
</feature>
<feature type="transmembrane region" description="Helical" evidence="8">
    <location>
        <begin position="91"/>
        <end position="108"/>
    </location>
</feature>
<dbReference type="InParanoid" id="A0A139WLF9"/>
<name>A0A139WLF9_TRICA</name>
<dbReference type="OMA" id="WSIWFPL"/>
<keyword evidence="4 8" id="KW-1133">Transmembrane helix</keyword>
<evidence type="ECO:0000256" key="1">
    <source>
        <dbReference type="ARBA" id="ARBA00004473"/>
    </source>
</evidence>
<dbReference type="Proteomes" id="UP000007266">
    <property type="component" value="Linkage group 3"/>
</dbReference>
<evidence type="ECO:0000313" key="10">
    <source>
        <dbReference type="Proteomes" id="UP000007266"/>
    </source>
</evidence>
<keyword evidence="3 8" id="KW-0812">Transmembrane</keyword>
<dbReference type="AlphaFoldDB" id="A0A139WLF9"/>
<dbReference type="InterPro" id="IPR033580">
    <property type="entry name" value="Nurim-like"/>
</dbReference>
<evidence type="ECO:0000256" key="3">
    <source>
        <dbReference type="ARBA" id="ARBA00022692"/>
    </source>
</evidence>
<evidence type="ECO:0000256" key="5">
    <source>
        <dbReference type="ARBA" id="ARBA00023136"/>
    </source>
</evidence>
<comment type="subcellular location">
    <subcellularLocation>
        <location evidence="1">Nucleus inner membrane</location>
        <topology evidence="1">Multi-pass membrane protein</topology>
    </subcellularLocation>
</comment>
<dbReference type="EMBL" id="KQ971321">
    <property type="protein sequence ID" value="KYB28665.1"/>
    <property type="molecule type" value="Genomic_DNA"/>
</dbReference>
<evidence type="ECO:0000256" key="2">
    <source>
        <dbReference type="ARBA" id="ARBA00010631"/>
    </source>
</evidence>
<gene>
    <name evidence="9" type="primary">AUGUSTUS-3.0.2_32398</name>
    <name evidence="9" type="ORF">TcasGA2_TC032398</name>
</gene>
<keyword evidence="10" id="KW-1185">Reference proteome</keyword>
<feature type="transmembrane region" description="Helical" evidence="8">
    <location>
        <begin position="128"/>
        <end position="151"/>
    </location>
</feature>
<feature type="transmembrane region" description="Helical" evidence="8">
    <location>
        <begin position="12"/>
        <end position="35"/>
    </location>
</feature>
<dbReference type="PANTHER" id="PTHR31040:SF1">
    <property type="entry name" value="NURIM"/>
    <property type="match status" value="1"/>
</dbReference>
<reference evidence="9 10" key="1">
    <citation type="journal article" date="2008" name="Nature">
        <title>The genome of the model beetle and pest Tribolium castaneum.</title>
        <authorList>
            <consortium name="Tribolium Genome Sequencing Consortium"/>
            <person name="Richards S."/>
            <person name="Gibbs R.A."/>
            <person name="Weinstock G.M."/>
            <person name="Brown S.J."/>
            <person name="Denell R."/>
            <person name="Beeman R.W."/>
            <person name="Gibbs R."/>
            <person name="Beeman R.W."/>
            <person name="Brown S.J."/>
            <person name="Bucher G."/>
            <person name="Friedrich M."/>
            <person name="Grimmelikhuijzen C.J."/>
            <person name="Klingler M."/>
            <person name="Lorenzen M."/>
            <person name="Richards S."/>
            <person name="Roth S."/>
            <person name="Schroder R."/>
            <person name="Tautz D."/>
            <person name="Zdobnov E.M."/>
            <person name="Muzny D."/>
            <person name="Gibbs R.A."/>
            <person name="Weinstock G.M."/>
            <person name="Attaway T."/>
            <person name="Bell S."/>
            <person name="Buhay C.J."/>
            <person name="Chandrabose M.N."/>
            <person name="Chavez D."/>
            <person name="Clerk-Blankenburg K.P."/>
            <person name="Cree A."/>
            <person name="Dao M."/>
            <person name="Davis C."/>
            <person name="Chacko J."/>
            <person name="Dinh H."/>
            <person name="Dugan-Rocha S."/>
            <person name="Fowler G."/>
            <person name="Garner T.T."/>
            <person name="Garnes J."/>
            <person name="Gnirke A."/>
            <person name="Hawes A."/>
            <person name="Hernandez J."/>
            <person name="Hines S."/>
            <person name="Holder M."/>
            <person name="Hume J."/>
            <person name="Jhangiani S.N."/>
            <person name="Joshi V."/>
            <person name="Khan Z.M."/>
            <person name="Jackson L."/>
            <person name="Kovar C."/>
            <person name="Kowis A."/>
            <person name="Lee S."/>
            <person name="Lewis L.R."/>
            <person name="Margolis J."/>
            <person name="Morgan M."/>
            <person name="Nazareth L.V."/>
            <person name="Nguyen N."/>
            <person name="Okwuonu G."/>
            <person name="Parker D."/>
            <person name="Richards S."/>
            <person name="Ruiz S.J."/>
            <person name="Santibanez J."/>
            <person name="Savard J."/>
            <person name="Scherer S.E."/>
            <person name="Schneider B."/>
            <person name="Sodergren E."/>
            <person name="Tautz D."/>
            <person name="Vattahil S."/>
            <person name="Villasana D."/>
            <person name="White C.S."/>
            <person name="Wright R."/>
            <person name="Park Y."/>
            <person name="Beeman R.W."/>
            <person name="Lord J."/>
            <person name="Oppert B."/>
            <person name="Lorenzen M."/>
            <person name="Brown S."/>
            <person name="Wang L."/>
            <person name="Savard J."/>
            <person name="Tautz D."/>
            <person name="Richards S."/>
            <person name="Weinstock G."/>
            <person name="Gibbs R.A."/>
            <person name="Liu Y."/>
            <person name="Worley K."/>
            <person name="Weinstock G."/>
            <person name="Elsik C.G."/>
            <person name="Reese J.T."/>
            <person name="Elhaik E."/>
            <person name="Landan G."/>
            <person name="Graur D."/>
            <person name="Arensburger P."/>
            <person name="Atkinson P."/>
            <person name="Beeman R.W."/>
            <person name="Beidler J."/>
            <person name="Brown S.J."/>
            <person name="Demuth J.P."/>
            <person name="Drury D.W."/>
            <person name="Du Y.Z."/>
            <person name="Fujiwara H."/>
            <person name="Lorenzen M."/>
            <person name="Maselli V."/>
            <person name="Osanai M."/>
            <person name="Park Y."/>
            <person name="Robertson H.M."/>
            <person name="Tu Z."/>
            <person name="Wang J.J."/>
            <person name="Wang S."/>
            <person name="Richards S."/>
            <person name="Song H."/>
            <person name="Zhang L."/>
            <person name="Sodergren E."/>
            <person name="Werner D."/>
            <person name="Stanke M."/>
            <person name="Morgenstern B."/>
            <person name="Solovyev V."/>
            <person name="Kosarev P."/>
            <person name="Brown G."/>
            <person name="Chen H.C."/>
            <person name="Ermolaeva O."/>
            <person name="Hlavina W."/>
            <person name="Kapustin Y."/>
            <person name="Kiryutin B."/>
            <person name="Kitts P."/>
            <person name="Maglott D."/>
            <person name="Pruitt K."/>
            <person name="Sapojnikov V."/>
            <person name="Souvorov A."/>
            <person name="Mackey A.J."/>
            <person name="Waterhouse R.M."/>
            <person name="Wyder S."/>
            <person name="Zdobnov E.M."/>
            <person name="Zdobnov E.M."/>
            <person name="Wyder S."/>
            <person name="Kriventseva E.V."/>
            <person name="Kadowaki T."/>
            <person name="Bork P."/>
            <person name="Aranda M."/>
            <person name="Bao R."/>
            <person name="Beermann A."/>
            <person name="Berns N."/>
            <person name="Bolognesi R."/>
            <person name="Bonneton F."/>
            <person name="Bopp D."/>
            <person name="Brown S.J."/>
            <person name="Bucher G."/>
            <person name="Butts T."/>
            <person name="Chaumot A."/>
            <person name="Denell R.E."/>
            <person name="Ferrier D.E."/>
            <person name="Friedrich M."/>
            <person name="Gordon C.M."/>
            <person name="Jindra M."/>
            <person name="Klingler M."/>
            <person name="Lan Q."/>
            <person name="Lattorff H.M."/>
            <person name="Laudet V."/>
            <person name="von Levetsow C."/>
            <person name="Liu Z."/>
            <person name="Lutz R."/>
            <person name="Lynch J.A."/>
            <person name="da Fonseca R.N."/>
            <person name="Posnien N."/>
            <person name="Reuter R."/>
            <person name="Roth S."/>
            <person name="Savard J."/>
            <person name="Schinko J.B."/>
            <person name="Schmitt C."/>
            <person name="Schoppmeier M."/>
            <person name="Schroder R."/>
            <person name="Shippy T.D."/>
            <person name="Simonnet F."/>
            <person name="Marques-Souza H."/>
            <person name="Tautz D."/>
            <person name="Tomoyasu Y."/>
            <person name="Trauner J."/>
            <person name="Van der Zee M."/>
            <person name="Vervoort M."/>
            <person name="Wittkopp N."/>
            <person name="Wimmer E.A."/>
            <person name="Yang X."/>
            <person name="Jones A.K."/>
            <person name="Sattelle D.B."/>
            <person name="Ebert P.R."/>
            <person name="Nelson D."/>
            <person name="Scott J.G."/>
            <person name="Beeman R.W."/>
            <person name="Muthukrishnan S."/>
            <person name="Kramer K.J."/>
            <person name="Arakane Y."/>
            <person name="Beeman R.W."/>
            <person name="Zhu Q."/>
            <person name="Hogenkamp D."/>
            <person name="Dixit R."/>
            <person name="Oppert B."/>
            <person name="Jiang H."/>
            <person name="Zou Z."/>
            <person name="Marshall J."/>
            <person name="Elpidina E."/>
            <person name="Vinokurov K."/>
            <person name="Oppert C."/>
            <person name="Zou Z."/>
            <person name="Evans J."/>
            <person name="Lu Z."/>
            <person name="Zhao P."/>
            <person name="Sumathipala N."/>
            <person name="Altincicek B."/>
            <person name="Vilcinskas A."/>
            <person name="Williams M."/>
            <person name="Hultmark D."/>
            <person name="Hetru C."/>
            <person name="Jiang H."/>
            <person name="Grimmelikhuijzen C.J."/>
            <person name="Hauser F."/>
            <person name="Cazzamali G."/>
            <person name="Williamson M."/>
            <person name="Park Y."/>
            <person name="Li B."/>
            <person name="Tanaka Y."/>
            <person name="Predel R."/>
            <person name="Neupert S."/>
            <person name="Schachtner J."/>
            <person name="Verleyen P."/>
            <person name="Raible F."/>
            <person name="Bork P."/>
            <person name="Friedrich M."/>
            <person name="Walden K.K."/>
            <person name="Robertson H.M."/>
            <person name="Angeli S."/>
            <person name="Foret S."/>
            <person name="Bucher G."/>
            <person name="Schuetz S."/>
            <person name="Maleszka R."/>
            <person name="Wimmer E.A."/>
            <person name="Beeman R.W."/>
            <person name="Lorenzen M."/>
            <person name="Tomoyasu Y."/>
            <person name="Miller S.C."/>
            <person name="Grossmann D."/>
            <person name="Bucher G."/>
        </authorList>
    </citation>
    <scope>NUCLEOTIDE SEQUENCE [LARGE SCALE GENOMIC DNA]</scope>
    <source>
        <strain evidence="9 10">Georgia GA2</strain>
    </source>
</reference>
<dbReference type="OrthoDB" id="10050858at2759"/>
<dbReference type="PANTHER" id="PTHR31040">
    <property type="entry name" value="NURIM"/>
    <property type="match status" value="1"/>
</dbReference>
<comment type="similarity">
    <text evidence="2">Belongs to the nurim family.</text>
</comment>
<protein>
    <recommendedName>
        <fullName evidence="7">Nuclear envelope membrane protein</fullName>
    </recommendedName>
    <alternativeName>
        <fullName evidence="6">Nuclear rim protein</fullName>
    </alternativeName>
</protein>
<keyword evidence="5 8" id="KW-0472">Membrane</keyword>